<evidence type="ECO:0000256" key="1">
    <source>
        <dbReference type="ARBA" id="ARBA00011982"/>
    </source>
</evidence>
<evidence type="ECO:0000313" key="10">
    <source>
        <dbReference type="Proteomes" id="UP000238479"/>
    </source>
</evidence>
<dbReference type="PRINTS" id="PR00364">
    <property type="entry name" value="DISEASERSIST"/>
</dbReference>
<evidence type="ECO:0000256" key="4">
    <source>
        <dbReference type="ARBA" id="ARBA00022801"/>
    </source>
</evidence>
<name>A0A2P6PXC4_ROSCH</name>
<dbReference type="SUPFAM" id="SSF46785">
    <property type="entry name" value="Winged helix' DNA-binding domain"/>
    <property type="match status" value="1"/>
</dbReference>
<evidence type="ECO:0000256" key="5">
    <source>
        <dbReference type="ARBA" id="ARBA00022821"/>
    </source>
</evidence>
<dbReference type="OMA" id="YEISECA"/>
<dbReference type="Pfam" id="PF00931">
    <property type="entry name" value="NB-ARC"/>
    <property type="match status" value="1"/>
</dbReference>
<dbReference type="GO" id="GO:0006952">
    <property type="term" value="P:defense response"/>
    <property type="evidence" value="ECO:0007669"/>
    <property type="project" value="UniProtKB-KW"/>
</dbReference>
<dbReference type="GO" id="GO:0061809">
    <property type="term" value="F:NAD+ nucleosidase activity, cyclic ADP-ribose generating"/>
    <property type="evidence" value="ECO:0007669"/>
    <property type="project" value="UniProtKB-EC"/>
</dbReference>
<dbReference type="PROSITE" id="PS50104">
    <property type="entry name" value="TIR"/>
    <property type="match status" value="1"/>
</dbReference>
<gene>
    <name evidence="9" type="ORF">RchiOBHm_Chr6g0296221</name>
</gene>
<dbReference type="SMART" id="SM00255">
    <property type="entry name" value="TIR"/>
    <property type="match status" value="1"/>
</dbReference>
<dbReference type="GO" id="GO:0043531">
    <property type="term" value="F:ADP binding"/>
    <property type="evidence" value="ECO:0007669"/>
    <property type="project" value="InterPro"/>
</dbReference>
<sequence>MNMAASSSAAADVLPQQKYDVFLSFRGEDTRCNFISHLYAALKRKQIHTYMDDKSLERGDEIGPALLTAIEQSKLSIIIFSKHYASSRWCLDELVHILKCKEAYGQLVVPVFYDIDPSDVRRQKQTYADAFLLLEERFKDNRDKLSKWRDAVTTAANLSGFDSQSKNIKHENELVEAIVKDILMKLNRNVSYAAKSLVGMDNHIHQLESLLCIPAQDVCFRTVGIWGMGGCGKTTLADIVFHQNSSEFHAYVFLANVREESNKLGLYHLRNKLVRGLLKEEHLSIDSPSIWPSYVLDRLSRTKVLAVLDDVSDESQIDFLLGDQVQFGPGSRIIITTRNRRLLKKKVHEDHIYKVSELSDAEALQLFQSIAFKDDSSIKDCSTLSKEVVDYAGCNPLAVKVLAYSFLHCNNKEAWEEELKKLKKFPNKKIQNVLRLSYDGLEENEKGIFLDIACFLKGENICDAKRILEMLGFFPLTGIEVLKDMSLISIRDNRVEMHDLLQEMGRAIAGGIEELAKRKRLWNAEDGYHVLHNETGTSKFEELEVIHLDMSKIPELQLSPTAFKNTHNLKLLKLYVPQEVHEEWIRQKRRTVKEKQPSPFPWLLGVGAFQCFIAKSRIWGLLDSYNKVCDYDDEVFRKFWKVFFPRGLESLPENLRYLYWDGYPWKSLPSKYFPEQLVEIHMPHSQVKNLWNNGQNLGSLKRLNLYSSQHLIEVPDLSRCPNIEKIDLSWCKRLVDQGPSYFQNLEKLTYLDLSGCQNLKIFPALPRNIEFLSLRFTGIEEISPSIWSHEKLHTLNLYRCSELKRGPFSSSVVGRLCSLKTLNLSHCRGVSEIVDSLNCLSTLQDIDLSWTMIEKIPASIKYVSGLRRLILYACQKLRYLPELPSQLEELDVGECHSLKSVASSRSTLMQPREQYRVPRYDEESGEEISFPNCFELDESAKNNIMGDAELRITRLASSKHEGCSVTVYCPGNEIPRWFSYQSEGCEINIKFPHLHTTSTVDSCLGFALSAVVVEYREDDCFGFGLRLVCEYNLKTNDGEGYRGEFISADVTDPGLGIMGDHVIVFFRRHGFNKVTEASFRFHTAQSLRSTRMVEKCGIQILYNL</sequence>
<dbReference type="PANTHER" id="PTHR11017">
    <property type="entry name" value="LEUCINE-RICH REPEAT-CONTAINING PROTEIN"/>
    <property type="match status" value="1"/>
</dbReference>
<dbReference type="Gene3D" id="3.40.50.300">
    <property type="entry name" value="P-loop containing nucleotide triphosphate hydrolases"/>
    <property type="match status" value="1"/>
</dbReference>
<dbReference type="SUPFAM" id="SSF52200">
    <property type="entry name" value="Toll/Interleukin receptor TIR domain"/>
    <property type="match status" value="1"/>
</dbReference>
<dbReference type="Pfam" id="PF20160">
    <property type="entry name" value="C-JID"/>
    <property type="match status" value="1"/>
</dbReference>
<keyword evidence="2" id="KW-0433">Leucine-rich repeat</keyword>
<dbReference type="Gene3D" id="3.80.10.10">
    <property type="entry name" value="Ribonuclease Inhibitor"/>
    <property type="match status" value="2"/>
</dbReference>
<evidence type="ECO:0000313" key="9">
    <source>
        <dbReference type="EMBL" id="PRQ26588.1"/>
    </source>
</evidence>
<dbReference type="Pfam" id="PF01582">
    <property type="entry name" value="TIR"/>
    <property type="match status" value="1"/>
</dbReference>
<dbReference type="AlphaFoldDB" id="A0A2P6PXC4"/>
<dbReference type="SUPFAM" id="SSF52058">
    <property type="entry name" value="L domain-like"/>
    <property type="match status" value="1"/>
</dbReference>
<evidence type="ECO:0000256" key="6">
    <source>
        <dbReference type="ARBA" id="ARBA00023027"/>
    </source>
</evidence>
<evidence type="ECO:0000256" key="7">
    <source>
        <dbReference type="ARBA" id="ARBA00047304"/>
    </source>
</evidence>
<dbReference type="InterPro" id="IPR058192">
    <property type="entry name" value="WHD_ROQ1-like"/>
</dbReference>
<dbReference type="Pfam" id="PF23282">
    <property type="entry name" value="WHD_ROQ1"/>
    <property type="match status" value="1"/>
</dbReference>
<feature type="domain" description="TIR" evidence="8">
    <location>
        <begin position="17"/>
        <end position="186"/>
    </location>
</feature>
<dbReference type="EC" id="3.2.2.6" evidence="1"/>
<comment type="caution">
    <text evidence="9">The sequence shown here is derived from an EMBL/GenBank/DDBJ whole genome shotgun (WGS) entry which is preliminary data.</text>
</comment>
<dbReference type="InterPro" id="IPR044974">
    <property type="entry name" value="Disease_R_plants"/>
</dbReference>
<keyword evidence="6" id="KW-0520">NAD</keyword>
<keyword evidence="10" id="KW-1185">Reference proteome</keyword>
<dbReference type="Gene3D" id="1.10.8.430">
    <property type="entry name" value="Helical domain of apoptotic protease-activating factors"/>
    <property type="match status" value="1"/>
</dbReference>
<dbReference type="InterPro" id="IPR027417">
    <property type="entry name" value="P-loop_NTPase"/>
</dbReference>
<reference evidence="9 10" key="1">
    <citation type="journal article" date="2018" name="Nat. Genet.">
        <title>The Rosa genome provides new insights in the design of modern roses.</title>
        <authorList>
            <person name="Bendahmane M."/>
        </authorList>
    </citation>
    <scope>NUCLEOTIDE SEQUENCE [LARGE SCALE GENOMIC DNA]</scope>
    <source>
        <strain evidence="10">cv. Old Blush</strain>
    </source>
</reference>
<keyword evidence="5" id="KW-0611">Plant defense</keyword>
<dbReference type="InterPro" id="IPR045344">
    <property type="entry name" value="C-JID"/>
</dbReference>
<keyword evidence="3" id="KW-0677">Repeat</keyword>
<dbReference type="FunFam" id="3.40.50.10140:FF:000007">
    <property type="entry name" value="Disease resistance protein (TIR-NBS-LRR class)"/>
    <property type="match status" value="1"/>
</dbReference>
<dbReference type="EMBL" id="PDCK01000044">
    <property type="protein sequence ID" value="PRQ26588.1"/>
    <property type="molecule type" value="Genomic_DNA"/>
</dbReference>
<dbReference type="InterPro" id="IPR042197">
    <property type="entry name" value="Apaf_helical"/>
</dbReference>
<evidence type="ECO:0000259" key="8">
    <source>
        <dbReference type="PROSITE" id="PS50104"/>
    </source>
</evidence>
<accession>A0A2P6PXC4</accession>
<dbReference type="PANTHER" id="PTHR11017:SF574">
    <property type="entry name" value="ADP-RIBOSYL CYCLASE_CYCLIC ADP-RIBOSE HYDROLASE"/>
    <property type="match status" value="1"/>
</dbReference>
<protein>
    <recommendedName>
        <fullName evidence="1">ADP-ribosyl cyclase/cyclic ADP-ribose hydrolase</fullName>
        <ecNumber evidence="1">3.2.2.6</ecNumber>
    </recommendedName>
</protein>
<dbReference type="Gene3D" id="3.40.50.10140">
    <property type="entry name" value="Toll/interleukin-1 receptor homology (TIR) domain"/>
    <property type="match status" value="1"/>
</dbReference>
<evidence type="ECO:0000256" key="3">
    <source>
        <dbReference type="ARBA" id="ARBA00022737"/>
    </source>
</evidence>
<dbReference type="InterPro" id="IPR032675">
    <property type="entry name" value="LRR_dom_sf"/>
</dbReference>
<dbReference type="Proteomes" id="UP000238479">
    <property type="component" value="Chromosome 6"/>
</dbReference>
<organism evidence="9 10">
    <name type="scientific">Rosa chinensis</name>
    <name type="common">China rose</name>
    <dbReference type="NCBI Taxonomy" id="74649"/>
    <lineage>
        <taxon>Eukaryota</taxon>
        <taxon>Viridiplantae</taxon>
        <taxon>Streptophyta</taxon>
        <taxon>Embryophyta</taxon>
        <taxon>Tracheophyta</taxon>
        <taxon>Spermatophyta</taxon>
        <taxon>Magnoliopsida</taxon>
        <taxon>eudicotyledons</taxon>
        <taxon>Gunneridae</taxon>
        <taxon>Pentapetalae</taxon>
        <taxon>rosids</taxon>
        <taxon>fabids</taxon>
        <taxon>Rosales</taxon>
        <taxon>Rosaceae</taxon>
        <taxon>Rosoideae</taxon>
        <taxon>Rosoideae incertae sedis</taxon>
        <taxon>Rosa</taxon>
    </lineage>
</organism>
<dbReference type="InterPro" id="IPR035897">
    <property type="entry name" value="Toll_tir_struct_dom_sf"/>
</dbReference>
<comment type="catalytic activity">
    <reaction evidence="7">
        <text>NAD(+) + H2O = ADP-D-ribose + nicotinamide + H(+)</text>
        <dbReference type="Rhea" id="RHEA:16301"/>
        <dbReference type="ChEBI" id="CHEBI:15377"/>
        <dbReference type="ChEBI" id="CHEBI:15378"/>
        <dbReference type="ChEBI" id="CHEBI:17154"/>
        <dbReference type="ChEBI" id="CHEBI:57540"/>
        <dbReference type="ChEBI" id="CHEBI:57967"/>
        <dbReference type="EC" id="3.2.2.6"/>
    </reaction>
    <physiologicalReaction direction="left-to-right" evidence="7">
        <dbReference type="Rhea" id="RHEA:16302"/>
    </physiologicalReaction>
</comment>
<dbReference type="InterPro" id="IPR000157">
    <property type="entry name" value="TIR_dom"/>
</dbReference>
<evidence type="ECO:0000256" key="2">
    <source>
        <dbReference type="ARBA" id="ARBA00022614"/>
    </source>
</evidence>
<proteinExistence type="predicted"/>
<dbReference type="SUPFAM" id="SSF52540">
    <property type="entry name" value="P-loop containing nucleoside triphosphate hydrolases"/>
    <property type="match status" value="1"/>
</dbReference>
<dbReference type="InterPro" id="IPR002182">
    <property type="entry name" value="NB-ARC"/>
</dbReference>
<dbReference type="GO" id="GO:0003677">
    <property type="term" value="F:DNA binding"/>
    <property type="evidence" value="ECO:0007669"/>
    <property type="project" value="UniProtKB-KW"/>
</dbReference>
<keyword evidence="4" id="KW-0378">Hydrolase</keyword>
<dbReference type="InterPro" id="IPR036390">
    <property type="entry name" value="WH_DNA-bd_sf"/>
</dbReference>
<keyword evidence="9" id="KW-0238">DNA-binding</keyword>
<dbReference type="Gramene" id="PRQ26588">
    <property type="protein sequence ID" value="PRQ26588"/>
    <property type="gene ID" value="RchiOBHm_Chr6g0296221"/>
</dbReference>
<dbReference type="GO" id="GO:0007165">
    <property type="term" value="P:signal transduction"/>
    <property type="evidence" value="ECO:0007669"/>
    <property type="project" value="InterPro"/>
</dbReference>